<name>A0A919NW67_9ACTN</name>
<dbReference type="EMBL" id="BOMY01000046">
    <property type="protein sequence ID" value="GIF24522.1"/>
    <property type="molecule type" value="Genomic_DNA"/>
</dbReference>
<organism evidence="1 2">
    <name type="scientific">Paractinoplanes tereljensis</name>
    <dbReference type="NCBI Taxonomy" id="571912"/>
    <lineage>
        <taxon>Bacteria</taxon>
        <taxon>Bacillati</taxon>
        <taxon>Actinomycetota</taxon>
        <taxon>Actinomycetes</taxon>
        <taxon>Micromonosporales</taxon>
        <taxon>Micromonosporaceae</taxon>
        <taxon>Paractinoplanes</taxon>
    </lineage>
</organism>
<sequence length="135" mass="15580">MTNSTEFEEAFTDFVRSTGRWRDCGPESLTRRWADFVDECVRGYDRDGGDYFNDLTARDALEKALRNPGLAGFDEMRSLAAAVAMADEEFKAELRPNAFLNFPESEWWVRGIVRRAGPRLAEYLRRNFNIEIDAI</sequence>
<reference evidence="1" key="1">
    <citation type="submission" date="2021-01" db="EMBL/GenBank/DDBJ databases">
        <title>Whole genome shotgun sequence of Actinoplanes tereljensis NBRC 105297.</title>
        <authorList>
            <person name="Komaki H."/>
            <person name="Tamura T."/>
        </authorList>
    </citation>
    <scope>NUCLEOTIDE SEQUENCE</scope>
    <source>
        <strain evidence="1">NBRC 105297</strain>
    </source>
</reference>
<dbReference type="AlphaFoldDB" id="A0A919NW67"/>
<evidence type="ECO:0000313" key="2">
    <source>
        <dbReference type="Proteomes" id="UP000623608"/>
    </source>
</evidence>
<protein>
    <submittedName>
        <fullName evidence="1">Uncharacterized protein</fullName>
    </submittedName>
</protein>
<dbReference type="RefSeq" id="WP_203812384.1">
    <property type="nucleotide sequence ID" value="NZ_BOMY01000046.1"/>
</dbReference>
<comment type="caution">
    <text evidence="1">The sequence shown here is derived from an EMBL/GenBank/DDBJ whole genome shotgun (WGS) entry which is preliminary data.</text>
</comment>
<keyword evidence="2" id="KW-1185">Reference proteome</keyword>
<evidence type="ECO:0000313" key="1">
    <source>
        <dbReference type="EMBL" id="GIF24522.1"/>
    </source>
</evidence>
<gene>
    <name evidence="1" type="ORF">Ate02nite_72520</name>
</gene>
<dbReference type="Proteomes" id="UP000623608">
    <property type="component" value="Unassembled WGS sequence"/>
</dbReference>
<accession>A0A919NW67</accession>
<proteinExistence type="predicted"/>